<evidence type="ECO:0000313" key="2">
    <source>
        <dbReference type="Proteomes" id="UP000252182"/>
    </source>
</evidence>
<reference evidence="2" key="1">
    <citation type="submission" date="2018-07" db="EMBL/GenBank/DDBJ databases">
        <authorList>
            <person name="Kim H."/>
        </authorList>
    </citation>
    <scope>NUCLEOTIDE SEQUENCE [LARGE SCALE GENOMIC DNA]</scope>
    <source>
        <strain evidence="2">F02</strain>
    </source>
</reference>
<sequence length="314" mass="33950">MHLDYHAISNHSQTADMSTRYIRYFTTALRISAATFLLSHAAAWAQAAYLSPPGACAPYGLNALPSPHDAGELPWWFLSNEQGDSKIDFFSATLPILAADQHVLWGVDSRILTQMKPSSATSLIGPEAAFYIVREHVIKPNPYRGAVGRRIEVIGAARVSGAQTTVLNGVSTVPLVIRTTRDEVNLSDRLLPLDCMVVGSVPASPSSVPLDPTKAAKIKVLLNNAYVGERNAIALIDQGQDHGLAVGQVWQLVDEVSNQPASAKAFGRVRVLQVLEHSSVVYVDRAVHEVEVGTALRFWSAEETLKGVVKAVQP</sequence>
<proteinExistence type="predicted"/>
<dbReference type="EMBL" id="CP031124">
    <property type="protein sequence ID" value="AXF84683.1"/>
    <property type="molecule type" value="Genomic_DNA"/>
</dbReference>
<dbReference type="KEGG" id="hyf:DTO96_100393"/>
<organism evidence="1 2">
    <name type="scientific">Ephemeroptericola cinctiostellae</name>
    <dbReference type="NCBI Taxonomy" id="2268024"/>
    <lineage>
        <taxon>Bacteria</taxon>
        <taxon>Pseudomonadati</taxon>
        <taxon>Pseudomonadota</taxon>
        <taxon>Betaproteobacteria</taxon>
        <taxon>Burkholderiales</taxon>
        <taxon>Burkholderiaceae</taxon>
        <taxon>Ephemeroptericola</taxon>
    </lineage>
</organism>
<accession>A0A345D8J5</accession>
<dbReference type="AlphaFoldDB" id="A0A345D8J5"/>
<evidence type="ECO:0000313" key="1">
    <source>
        <dbReference type="EMBL" id="AXF84683.1"/>
    </source>
</evidence>
<keyword evidence="2" id="KW-1185">Reference proteome</keyword>
<protein>
    <submittedName>
        <fullName evidence="1">Uncharacterized protein</fullName>
    </submittedName>
</protein>
<gene>
    <name evidence="1" type="ORF">DTO96_100393</name>
</gene>
<dbReference type="Proteomes" id="UP000252182">
    <property type="component" value="Chromosome"/>
</dbReference>
<name>A0A345D8J5_9BURK</name>